<reference evidence="1 2" key="1">
    <citation type="journal article" date="2020" name="BMC Genomics">
        <title>Correction to: Identification and distribution of gene clusters required for synthesis of sphingolipid metabolism inhibitors in diverse species of the filamentous fungus Fusarium.</title>
        <authorList>
            <person name="Kim H.S."/>
            <person name="Lohmar J.M."/>
            <person name="Busman M."/>
            <person name="Brown D.W."/>
            <person name="Naumann T.A."/>
            <person name="Divon H.H."/>
            <person name="Lysoe E."/>
            <person name="Uhlig S."/>
            <person name="Proctor R.H."/>
        </authorList>
    </citation>
    <scope>NUCLEOTIDE SEQUENCE [LARGE SCALE GENOMIC DNA]</scope>
    <source>
        <strain evidence="1 2">NRRL 25214</strain>
    </source>
</reference>
<evidence type="ECO:0000313" key="2">
    <source>
        <dbReference type="Proteomes" id="UP000573603"/>
    </source>
</evidence>
<keyword evidence="2" id="KW-1185">Reference proteome</keyword>
<accession>A0A8H4ZM36</accession>
<organism evidence="1 2">
    <name type="scientific">Fusarium anthophilum</name>
    <dbReference type="NCBI Taxonomy" id="48485"/>
    <lineage>
        <taxon>Eukaryota</taxon>
        <taxon>Fungi</taxon>
        <taxon>Dikarya</taxon>
        <taxon>Ascomycota</taxon>
        <taxon>Pezizomycotina</taxon>
        <taxon>Sordariomycetes</taxon>
        <taxon>Hypocreomycetidae</taxon>
        <taxon>Hypocreales</taxon>
        <taxon>Nectriaceae</taxon>
        <taxon>Fusarium</taxon>
        <taxon>Fusarium fujikuroi species complex</taxon>
    </lineage>
</organism>
<sequence length="148" mass="16753">MAEPAGITGAAIGIVSFGLQLYTGISEYLDALKGRDKDLQFVKQHTGTLQDYLRSIEEALDTIGSDYTVARHAIERCKCSCEVELRGLETLLQELRAPFENRFNRTVKVKNSRRKFSYPFNKKSIVRLQERLNSTNNVLNMAILALQL</sequence>
<name>A0A8H4ZM36_9HYPO</name>
<dbReference type="Proteomes" id="UP000573603">
    <property type="component" value="Unassembled WGS sequence"/>
</dbReference>
<proteinExistence type="predicted"/>
<evidence type="ECO:0008006" key="3">
    <source>
        <dbReference type="Google" id="ProtNLM"/>
    </source>
</evidence>
<protein>
    <recommendedName>
        <fullName evidence="3">Fungal N-terminal domain-containing protein</fullName>
    </recommendedName>
</protein>
<gene>
    <name evidence="1" type="ORF">FANTH_6012</name>
</gene>
<evidence type="ECO:0000313" key="1">
    <source>
        <dbReference type="EMBL" id="KAF5248220.1"/>
    </source>
</evidence>
<comment type="caution">
    <text evidence="1">The sequence shown here is derived from an EMBL/GenBank/DDBJ whole genome shotgun (WGS) entry which is preliminary data.</text>
</comment>
<dbReference type="EMBL" id="JABEVY010000134">
    <property type="protein sequence ID" value="KAF5248220.1"/>
    <property type="molecule type" value="Genomic_DNA"/>
</dbReference>
<dbReference type="AlphaFoldDB" id="A0A8H4ZM36"/>